<dbReference type="Allergome" id="231">
    <property type="allergen name" value="Cop c 7"/>
</dbReference>
<dbReference type="EMBL" id="AJ242794">
    <property type="protein sequence ID" value="CAB52133.1"/>
    <property type="molecule type" value="mRNA"/>
</dbReference>
<feature type="non-terminal residue" evidence="3">
    <location>
        <position position="1"/>
    </location>
</feature>
<accession>Q9UVZ9</accession>
<evidence type="ECO:0000313" key="3">
    <source>
        <dbReference type="EMBL" id="CAB52133.1"/>
    </source>
</evidence>
<feature type="compositionally biased region" description="Low complexity" evidence="1">
    <location>
        <begin position="120"/>
        <end position="133"/>
    </location>
</feature>
<proteinExistence type="evidence at transcript level"/>
<feature type="region of interest" description="Disordered" evidence="1">
    <location>
        <begin position="119"/>
        <end position="152"/>
    </location>
</feature>
<keyword evidence="2" id="KW-0812">Transmembrane</keyword>
<gene>
    <name evidence="3" type="primary">cop c7</name>
</gene>
<protein>
    <submittedName>
        <fullName evidence="3">RCop c7</fullName>
    </submittedName>
</protein>
<dbReference type="AlphaFoldDB" id="Q9UVZ9"/>
<organism evidence="3">
    <name type="scientific">Coprinus comatus</name>
    <name type="common">Shaggy mane</name>
    <dbReference type="NCBI Taxonomy" id="56187"/>
    <lineage>
        <taxon>Eukaryota</taxon>
        <taxon>Fungi</taxon>
        <taxon>Dikarya</taxon>
        <taxon>Basidiomycota</taxon>
        <taxon>Agaricomycotina</taxon>
        <taxon>Agaricomycetes</taxon>
        <taxon>Agaricomycetidae</taxon>
        <taxon>Agaricales</taxon>
        <taxon>Agaricineae</taxon>
        <taxon>Agaricaceae</taxon>
        <taxon>Coprinus</taxon>
    </lineage>
</organism>
<feature type="compositionally biased region" description="Polar residues" evidence="1">
    <location>
        <begin position="134"/>
        <end position="143"/>
    </location>
</feature>
<evidence type="ECO:0000256" key="1">
    <source>
        <dbReference type="SAM" id="MobiDB-lite"/>
    </source>
</evidence>
<name>Q9UVZ9_COPCM</name>
<sequence length="152" mass="16446">DPLVLSFFIPSLVLITILRSFTTLIYRYHAYIHPQCDSCHSSPPLYLSWPQPCPSAATTGSLTTSKCSTLLLPSNSWRTLSINKAWPDSPIRTLSGLDFQTGLVDAFYRSNGTNGTICGSSTMPSNSPMPNSSDHAATSSQQMILLPLPGPV</sequence>
<keyword evidence="2" id="KW-0472">Membrane</keyword>
<reference evidence="3" key="1">
    <citation type="submission" date="1999-06" db="EMBL/GenBank/DDBJ databases">
        <title>Molecular cloning of IgE-binding fragments of Coprinus comatus allergens.</title>
        <authorList>
            <person name="Brander K.A."/>
            <person name="Crameri R."/>
            <person name="Helbling A."/>
        </authorList>
    </citation>
    <scope>NUCLEOTIDE SEQUENCE</scope>
    <source>
        <tissue evidence="3">Cap and gills</tissue>
    </source>
</reference>
<keyword evidence="2" id="KW-1133">Transmembrane helix</keyword>
<feature type="transmembrane region" description="Helical" evidence="2">
    <location>
        <begin position="6"/>
        <end position="26"/>
    </location>
</feature>
<evidence type="ECO:0000256" key="2">
    <source>
        <dbReference type="SAM" id="Phobius"/>
    </source>
</evidence>
<dbReference type="Allergome" id="3213">
    <property type="allergen name" value="Cop c 7.0101"/>
</dbReference>